<evidence type="ECO:0000313" key="2">
    <source>
        <dbReference type="Proteomes" id="UP001597301"/>
    </source>
</evidence>
<sequence length="62" mass="7398">MELLWEDFESTYAKAGRTYQGKEVTDKVVRIWVNQYGGKLHEFAALNLKYAHLLHNENDRYH</sequence>
<accession>A0ABW4KLA8</accession>
<reference evidence="2" key="1">
    <citation type="journal article" date="2019" name="Int. J. Syst. Evol. Microbiol.">
        <title>The Global Catalogue of Microorganisms (GCM) 10K type strain sequencing project: providing services to taxonomists for standard genome sequencing and annotation.</title>
        <authorList>
            <consortium name="The Broad Institute Genomics Platform"/>
            <consortium name="The Broad Institute Genome Sequencing Center for Infectious Disease"/>
            <person name="Wu L."/>
            <person name="Ma J."/>
        </authorList>
    </citation>
    <scope>NUCLEOTIDE SEQUENCE [LARGE SCALE GENOMIC DNA]</scope>
    <source>
        <strain evidence="2">CGMCC 1.12295</strain>
    </source>
</reference>
<dbReference type="Proteomes" id="UP001597301">
    <property type="component" value="Unassembled WGS sequence"/>
</dbReference>
<proteinExistence type="predicted"/>
<organism evidence="1 2">
    <name type="scientific">Siminovitchia sediminis</name>
    <dbReference type="NCBI Taxonomy" id="1274353"/>
    <lineage>
        <taxon>Bacteria</taxon>
        <taxon>Bacillati</taxon>
        <taxon>Bacillota</taxon>
        <taxon>Bacilli</taxon>
        <taxon>Bacillales</taxon>
        <taxon>Bacillaceae</taxon>
        <taxon>Siminovitchia</taxon>
    </lineage>
</organism>
<dbReference type="RefSeq" id="WP_380775411.1">
    <property type="nucleotide sequence ID" value="NZ_JBHUEO010000067.1"/>
</dbReference>
<dbReference type="Pfam" id="PF14043">
    <property type="entry name" value="WVELL"/>
    <property type="match status" value="1"/>
</dbReference>
<dbReference type="EMBL" id="JBHUEO010000067">
    <property type="protein sequence ID" value="MFD1708288.1"/>
    <property type="molecule type" value="Genomic_DNA"/>
</dbReference>
<dbReference type="InterPro" id="IPR026952">
    <property type="entry name" value="WVELL"/>
</dbReference>
<keyword evidence="2" id="KW-1185">Reference proteome</keyword>
<name>A0ABW4KLA8_9BACI</name>
<gene>
    <name evidence="1" type="ORF">ACFSCZ_16345</name>
</gene>
<evidence type="ECO:0000313" key="1">
    <source>
        <dbReference type="EMBL" id="MFD1708288.1"/>
    </source>
</evidence>
<protein>
    <submittedName>
        <fullName evidence="1">YfhJ family protein</fullName>
    </submittedName>
</protein>
<comment type="caution">
    <text evidence="1">The sequence shown here is derived from an EMBL/GenBank/DDBJ whole genome shotgun (WGS) entry which is preliminary data.</text>
</comment>